<protein>
    <recommendedName>
        <fullName evidence="2">DnaB/C C-terminal domain-containing protein</fullName>
    </recommendedName>
</protein>
<proteinExistence type="predicted"/>
<feature type="region of interest" description="Disordered" evidence="1">
    <location>
        <begin position="265"/>
        <end position="307"/>
    </location>
</feature>
<sequence length="321" mass="38181">MPEKTYIPGGYILLSRRLIESEIWDKPPMYLKVWIYILTKARHKANQKFSRGELLISIPEIQEACSHKVGFRKVKPTKDQIYNIIEWLRSVNESNYEDDYENDTNTTMIATTKTTRGMVVKVLNYNVYQDPKNYEDNGVSNYEDVTKTTTKAERKQRLPNTIHKNVKNEKNDKNVKNEKNVVVGDDFATIYNLYQENIEQIPSPITTEKLTQDMDHYGKELVAYAIRKAALNNSHNYKFIDYLLKDWRKRNLTTIKAVEQYEQQRQEQKEQSYQPKVTQSREKTPEWLKNRNQEKETVDDDPEFEKERLAFMKQLEQDWSE</sequence>
<dbReference type="InterPro" id="IPR006343">
    <property type="entry name" value="DnaB/C_C"/>
</dbReference>
<dbReference type="PANTHER" id="PTHR37293:SF5">
    <property type="entry name" value="DNA REPLICATION PROTEIN"/>
    <property type="match status" value="1"/>
</dbReference>
<dbReference type="Pfam" id="PF07261">
    <property type="entry name" value="DnaB_2"/>
    <property type="match status" value="1"/>
</dbReference>
<dbReference type="NCBIfam" id="TIGR01446">
    <property type="entry name" value="DnaD_dom"/>
    <property type="match status" value="1"/>
</dbReference>
<gene>
    <name evidence="3" type="ORF">3S1_17</name>
</gene>
<dbReference type="PANTHER" id="PTHR37293">
    <property type="entry name" value="PHAGE REPLICATION PROTEIN-RELATED"/>
    <property type="match status" value="1"/>
</dbReference>
<feature type="domain" description="DnaB/C C-terminal" evidence="2">
    <location>
        <begin position="191"/>
        <end position="262"/>
    </location>
</feature>
<dbReference type="EMBL" id="MF417930">
    <property type="protein sequence ID" value="ASN71652.1"/>
    <property type="molecule type" value="Genomic_DNA"/>
</dbReference>
<accession>A0A2H4J8S8</accession>
<reference evidence="3" key="1">
    <citation type="submission" date="2017-06" db="EMBL/GenBank/DDBJ databases">
        <title>Novel phages from South African skin metaviromes.</title>
        <authorList>
            <person name="van Zyl L.J."/>
            <person name="Abrahams Y."/>
            <person name="Stander E.A."/>
            <person name="Kirby B.M."/>
            <person name="Clavaud C."/>
            <person name="Farcet C."/>
            <person name="Breton L."/>
            <person name="Trindade M.I."/>
        </authorList>
    </citation>
    <scope>NUCLEOTIDE SEQUENCE</scope>
</reference>
<dbReference type="Gene3D" id="1.10.10.630">
    <property type="entry name" value="DnaD domain-like"/>
    <property type="match status" value="1"/>
</dbReference>
<evidence type="ECO:0000256" key="1">
    <source>
        <dbReference type="SAM" id="MobiDB-lite"/>
    </source>
</evidence>
<feature type="compositionally biased region" description="Basic and acidic residues" evidence="1">
    <location>
        <begin position="279"/>
        <end position="296"/>
    </location>
</feature>
<dbReference type="SUPFAM" id="SSF158499">
    <property type="entry name" value="DnaD domain-like"/>
    <property type="match status" value="1"/>
</dbReference>
<evidence type="ECO:0000313" key="3">
    <source>
        <dbReference type="EMBL" id="ASN71652.1"/>
    </source>
</evidence>
<organism evidence="3">
    <name type="scientific">uncultured Caudovirales phage</name>
    <dbReference type="NCBI Taxonomy" id="2100421"/>
    <lineage>
        <taxon>Viruses</taxon>
        <taxon>Duplodnaviria</taxon>
        <taxon>Heunggongvirae</taxon>
        <taxon>Uroviricota</taxon>
        <taxon>Caudoviricetes</taxon>
        <taxon>Peduoviridae</taxon>
        <taxon>Maltschvirus</taxon>
        <taxon>Maltschvirus maltsch</taxon>
    </lineage>
</organism>
<dbReference type="InterPro" id="IPR053162">
    <property type="entry name" value="DnaD"/>
</dbReference>
<evidence type="ECO:0000259" key="2">
    <source>
        <dbReference type="Pfam" id="PF07261"/>
    </source>
</evidence>
<name>A0A2H4J8S8_9CAUD</name>
<dbReference type="InterPro" id="IPR034829">
    <property type="entry name" value="DnaD-like_sf"/>
</dbReference>